<feature type="region of interest" description="Disordered" evidence="1">
    <location>
        <begin position="41"/>
        <end position="60"/>
    </location>
</feature>
<accession>A0A7C8NGW9</accession>
<evidence type="ECO:0000256" key="1">
    <source>
        <dbReference type="SAM" id="MobiDB-lite"/>
    </source>
</evidence>
<proteinExistence type="predicted"/>
<organism evidence="2 3">
    <name type="scientific">Orbilia oligospora</name>
    <name type="common">Nematode-trapping fungus</name>
    <name type="synonym">Arthrobotrys oligospora</name>
    <dbReference type="NCBI Taxonomy" id="2813651"/>
    <lineage>
        <taxon>Eukaryota</taxon>
        <taxon>Fungi</taxon>
        <taxon>Dikarya</taxon>
        <taxon>Ascomycota</taxon>
        <taxon>Pezizomycotina</taxon>
        <taxon>Orbiliomycetes</taxon>
        <taxon>Orbiliales</taxon>
        <taxon>Orbiliaceae</taxon>
        <taxon>Orbilia</taxon>
    </lineage>
</organism>
<dbReference type="AlphaFoldDB" id="A0A7C8NGW9"/>
<dbReference type="EMBL" id="WIQW01000018">
    <property type="protein sequence ID" value="KAF3103572.1"/>
    <property type="molecule type" value="Genomic_DNA"/>
</dbReference>
<evidence type="ECO:0000313" key="2">
    <source>
        <dbReference type="EMBL" id="KAF3103572.1"/>
    </source>
</evidence>
<comment type="caution">
    <text evidence="2">The sequence shown here is derived from an EMBL/GenBank/DDBJ whole genome shotgun (WGS) entry which is preliminary data.</text>
</comment>
<protein>
    <submittedName>
        <fullName evidence="2">Uncharacterized protein</fullName>
    </submittedName>
</protein>
<reference evidence="2 3" key="1">
    <citation type="submission" date="2019-06" db="EMBL/GenBank/DDBJ databases">
        <authorList>
            <person name="Palmer J.M."/>
        </authorList>
    </citation>
    <scope>NUCLEOTIDE SEQUENCE [LARGE SCALE GENOMIC DNA]</scope>
    <source>
        <strain evidence="2 3">TWF102</strain>
    </source>
</reference>
<name>A0A7C8NGW9_ORBOL</name>
<evidence type="ECO:0000313" key="3">
    <source>
        <dbReference type="Proteomes" id="UP000475325"/>
    </source>
</evidence>
<dbReference type="Proteomes" id="UP000475325">
    <property type="component" value="Unassembled WGS sequence"/>
</dbReference>
<gene>
    <name evidence="2" type="ORF">TWF102_003755</name>
</gene>
<sequence length="103" mass="11553">MLNAAVQGNRAGYPPGVSGLREAVEVSEGFSLSVVPTMSATDAPRTRSLSSRSWKHRKRSTPTFIQKEVSLTTTRRMLVPRRDPGHRCQQFRQLFCFTKALSM</sequence>